<keyword evidence="4" id="KW-1185">Reference proteome</keyword>
<dbReference type="EMBL" id="BAABGP010000012">
    <property type="protein sequence ID" value="GAA4484629.1"/>
    <property type="molecule type" value="Genomic_DNA"/>
</dbReference>
<dbReference type="RefSeq" id="WP_345186210.1">
    <property type="nucleotide sequence ID" value="NZ_BAABGP010000012.1"/>
</dbReference>
<dbReference type="Proteomes" id="UP001500731">
    <property type="component" value="Unassembled WGS sequence"/>
</dbReference>
<evidence type="ECO:0008006" key="5">
    <source>
        <dbReference type="Google" id="ProtNLM"/>
    </source>
</evidence>
<name>A0ABP8PD74_9MICO</name>
<accession>A0ABP8PD74</accession>
<gene>
    <name evidence="3" type="ORF">GCM10023171_17800</name>
</gene>
<feature type="region of interest" description="Disordered" evidence="2">
    <location>
        <begin position="1"/>
        <end position="41"/>
    </location>
</feature>
<keyword evidence="1" id="KW-0175">Coiled coil</keyword>
<sequence length="241" mass="27557">MSHEDDEPYWSTTPPEDHGSYPDWARGVEDAPPPAAGAAAEDQDVLEQILEMLTQVSATQQSQQQGLSALNEAVQNQQSAIEAQQKEMDDLQASLSAAPDGPFAWAELRGLEREMLWRRLYDWVTWLEDRYLRNLSVSRQGIPALHADWYQHPVAVEMLTALMVAHFAAYREKAAPPSFALVDWHERALWPTLARMEALGLFKREDEEKDWDGPEVRNTRRDSSRFYGWLDADVEAHPEEK</sequence>
<organism evidence="3 4">
    <name type="scientific">Microbacterium panaciterrae</name>
    <dbReference type="NCBI Taxonomy" id="985759"/>
    <lineage>
        <taxon>Bacteria</taxon>
        <taxon>Bacillati</taxon>
        <taxon>Actinomycetota</taxon>
        <taxon>Actinomycetes</taxon>
        <taxon>Micrococcales</taxon>
        <taxon>Microbacteriaceae</taxon>
        <taxon>Microbacterium</taxon>
    </lineage>
</organism>
<reference evidence="4" key="1">
    <citation type="journal article" date="2019" name="Int. J. Syst. Evol. Microbiol.">
        <title>The Global Catalogue of Microorganisms (GCM) 10K type strain sequencing project: providing services to taxonomists for standard genome sequencing and annotation.</title>
        <authorList>
            <consortium name="The Broad Institute Genomics Platform"/>
            <consortium name="The Broad Institute Genome Sequencing Center for Infectious Disease"/>
            <person name="Wu L."/>
            <person name="Ma J."/>
        </authorList>
    </citation>
    <scope>NUCLEOTIDE SEQUENCE [LARGE SCALE GENOMIC DNA]</scope>
    <source>
        <strain evidence="4">JCM 17839</strain>
    </source>
</reference>
<protein>
    <recommendedName>
        <fullName evidence="5">DUF4913 domain-containing protein</fullName>
    </recommendedName>
</protein>
<feature type="coiled-coil region" evidence="1">
    <location>
        <begin position="67"/>
        <end position="94"/>
    </location>
</feature>
<evidence type="ECO:0000313" key="3">
    <source>
        <dbReference type="EMBL" id="GAA4484629.1"/>
    </source>
</evidence>
<evidence type="ECO:0000256" key="1">
    <source>
        <dbReference type="SAM" id="Coils"/>
    </source>
</evidence>
<evidence type="ECO:0000313" key="4">
    <source>
        <dbReference type="Proteomes" id="UP001500731"/>
    </source>
</evidence>
<evidence type="ECO:0000256" key="2">
    <source>
        <dbReference type="SAM" id="MobiDB-lite"/>
    </source>
</evidence>
<comment type="caution">
    <text evidence="3">The sequence shown here is derived from an EMBL/GenBank/DDBJ whole genome shotgun (WGS) entry which is preliminary data.</text>
</comment>
<proteinExistence type="predicted"/>